<keyword evidence="3" id="KW-0234">DNA repair</keyword>
<dbReference type="GO" id="GO:0006302">
    <property type="term" value="P:double-strand break repair"/>
    <property type="evidence" value="ECO:0007669"/>
    <property type="project" value="TreeGrafter"/>
</dbReference>
<evidence type="ECO:0000256" key="1">
    <source>
        <dbReference type="ARBA" id="ARBA00022763"/>
    </source>
</evidence>
<dbReference type="SUPFAM" id="SSF50249">
    <property type="entry name" value="Nucleic acid-binding proteins"/>
    <property type="match status" value="1"/>
</dbReference>
<keyword evidence="1" id="KW-0227">DNA damage</keyword>
<evidence type="ECO:0000256" key="2">
    <source>
        <dbReference type="ARBA" id="ARBA00023172"/>
    </source>
</evidence>
<organism evidence="5 6">
    <name type="scientific">Candidatus Taylorbacteria bacterium RIFCSPHIGHO2_12_FULL_45_16</name>
    <dbReference type="NCBI Taxonomy" id="1802315"/>
    <lineage>
        <taxon>Bacteria</taxon>
        <taxon>Candidatus Tayloriibacteriota</taxon>
    </lineage>
</organism>
<dbReference type="AlphaFoldDB" id="A0A1G2MY10"/>
<evidence type="ECO:0000256" key="3">
    <source>
        <dbReference type="ARBA" id="ARBA00023204"/>
    </source>
</evidence>
<proteinExistence type="predicted"/>
<dbReference type="Gene3D" id="2.40.50.140">
    <property type="entry name" value="Nucleic acid-binding proteins"/>
    <property type="match status" value="1"/>
</dbReference>
<comment type="caution">
    <text evidence="5">The sequence shown here is derived from an EMBL/GenBank/DDBJ whole genome shotgun (WGS) entry which is preliminary data.</text>
</comment>
<feature type="domain" description="DNA replication/recombination mediator RecO N-terminal" evidence="4">
    <location>
        <begin position="1"/>
        <end position="78"/>
    </location>
</feature>
<evidence type="ECO:0000259" key="4">
    <source>
        <dbReference type="Pfam" id="PF11967"/>
    </source>
</evidence>
<dbReference type="EMBL" id="MHRT01000007">
    <property type="protein sequence ID" value="OHA28816.1"/>
    <property type="molecule type" value="Genomic_DNA"/>
</dbReference>
<protein>
    <recommendedName>
        <fullName evidence="4">DNA replication/recombination mediator RecO N-terminal domain-containing protein</fullName>
    </recommendedName>
</protein>
<dbReference type="PANTHER" id="PTHR33991:SF1">
    <property type="entry name" value="DNA REPAIR PROTEIN RECO"/>
    <property type="match status" value="1"/>
</dbReference>
<dbReference type="STRING" id="1802315.A3F51_02445"/>
<evidence type="ECO:0000313" key="5">
    <source>
        <dbReference type="EMBL" id="OHA28816.1"/>
    </source>
</evidence>
<dbReference type="Proteomes" id="UP000178089">
    <property type="component" value="Unassembled WGS sequence"/>
</dbReference>
<dbReference type="Pfam" id="PF11967">
    <property type="entry name" value="RecO_N"/>
    <property type="match status" value="1"/>
</dbReference>
<dbReference type="InterPro" id="IPR003717">
    <property type="entry name" value="RecO"/>
</dbReference>
<gene>
    <name evidence="5" type="ORF">A3F51_02445</name>
</gene>
<dbReference type="InterPro" id="IPR022572">
    <property type="entry name" value="DNA_rep/recomb_RecO_N"/>
</dbReference>
<dbReference type="PANTHER" id="PTHR33991">
    <property type="entry name" value="DNA REPAIR PROTEIN RECO"/>
    <property type="match status" value="1"/>
</dbReference>
<name>A0A1G2MY10_9BACT</name>
<sequence>MHIIHTTPGFIIKSRPRGESGKLLSIFTRDLGLVLATAQGIRLEKSKLRYHSQEYSFGEFSFVRGKEFWRLTNADSVRPDLDISRSSLTGRVAFLLCRLLHGEEAHVELFGHIERSFLFLEDSTDSNKLSAEQMQTLESIIVFRILHLLGYIGTDKKLDARIIGEPLSTSLIDEAMKQRTNMNRHINKALKESHL</sequence>
<evidence type="ECO:0000313" key="6">
    <source>
        <dbReference type="Proteomes" id="UP000178089"/>
    </source>
</evidence>
<dbReference type="GO" id="GO:0043590">
    <property type="term" value="C:bacterial nucleoid"/>
    <property type="evidence" value="ECO:0007669"/>
    <property type="project" value="TreeGrafter"/>
</dbReference>
<dbReference type="GO" id="GO:0006310">
    <property type="term" value="P:DNA recombination"/>
    <property type="evidence" value="ECO:0007669"/>
    <property type="project" value="UniProtKB-KW"/>
</dbReference>
<dbReference type="InterPro" id="IPR012340">
    <property type="entry name" value="NA-bd_OB-fold"/>
</dbReference>
<accession>A0A1G2MY10</accession>
<keyword evidence="2" id="KW-0233">DNA recombination</keyword>
<reference evidence="5 6" key="1">
    <citation type="journal article" date="2016" name="Nat. Commun.">
        <title>Thousands of microbial genomes shed light on interconnected biogeochemical processes in an aquifer system.</title>
        <authorList>
            <person name="Anantharaman K."/>
            <person name="Brown C.T."/>
            <person name="Hug L.A."/>
            <person name="Sharon I."/>
            <person name="Castelle C.J."/>
            <person name="Probst A.J."/>
            <person name="Thomas B.C."/>
            <person name="Singh A."/>
            <person name="Wilkins M.J."/>
            <person name="Karaoz U."/>
            <person name="Brodie E.L."/>
            <person name="Williams K.H."/>
            <person name="Hubbard S.S."/>
            <person name="Banfield J.F."/>
        </authorList>
    </citation>
    <scope>NUCLEOTIDE SEQUENCE [LARGE SCALE GENOMIC DNA]</scope>
</reference>